<dbReference type="PANTHER" id="PTHR42939">
    <property type="entry name" value="ABC TRANSPORTER ATP-BINDING PROTEIN ALBC-RELATED"/>
    <property type="match status" value="1"/>
</dbReference>
<name>A0ABN2J6A7_9ACTN</name>
<keyword evidence="2" id="KW-0547">Nucleotide-binding</keyword>
<dbReference type="InterPro" id="IPR027417">
    <property type="entry name" value="P-loop_NTPase"/>
</dbReference>
<protein>
    <submittedName>
        <fullName evidence="5">ABC transporter ATP-binding protein</fullName>
    </submittedName>
</protein>
<evidence type="ECO:0000256" key="3">
    <source>
        <dbReference type="ARBA" id="ARBA00022840"/>
    </source>
</evidence>
<keyword evidence="1" id="KW-0813">Transport</keyword>
<dbReference type="SMART" id="SM00382">
    <property type="entry name" value="AAA"/>
    <property type="match status" value="1"/>
</dbReference>
<dbReference type="Gene3D" id="3.40.50.300">
    <property type="entry name" value="P-loop containing nucleotide triphosphate hydrolases"/>
    <property type="match status" value="1"/>
</dbReference>
<feature type="domain" description="ABC transporter" evidence="4">
    <location>
        <begin position="26"/>
        <end position="248"/>
    </location>
</feature>
<accession>A0ABN2J6A7</accession>
<organism evidence="5 6">
    <name type="scientific">Dietzia cercidiphylli</name>
    <dbReference type="NCBI Taxonomy" id="498199"/>
    <lineage>
        <taxon>Bacteria</taxon>
        <taxon>Bacillati</taxon>
        <taxon>Actinomycetota</taxon>
        <taxon>Actinomycetes</taxon>
        <taxon>Mycobacteriales</taxon>
        <taxon>Dietziaceae</taxon>
        <taxon>Dietzia</taxon>
    </lineage>
</organism>
<dbReference type="InterPro" id="IPR003439">
    <property type="entry name" value="ABC_transporter-like_ATP-bd"/>
</dbReference>
<dbReference type="InterPro" id="IPR051782">
    <property type="entry name" value="ABC_Transporter_VariousFunc"/>
</dbReference>
<dbReference type="GO" id="GO:0005524">
    <property type="term" value="F:ATP binding"/>
    <property type="evidence" value="ECO:0007669"/>
    <property type="project" value="UniProtKB-KW"/>
</dbReference>
<keyword evidence="3 5" id="KW-0067">ATP-binding</keyword>
<evidence type="ECO:0000256" key="1">
    <source>
        <dbReference type="ARBA" id="ARBA00022448"/>
    </source>
</evidence>
<gene>
    <name evidence="5" type="ORF">GCM10009831_31120</name>
</gene>
<dbReference type="InterPro" id="IPR003593">
    <property type="entry name" value="AAA+_ATPase"/>
</dbReference>
<dbReference type="PROSITE" id="PS50893">
    <property type="entry name" value="ABC_TRANSPORTER_2"/>
    <property type="match status" value="1"/>
</dbReference>
<dbReference type="CDD" id="cd03230">
    <property type="entry name" value="ABC_DR_subfamily_A"/>
    <property type="match status" value="1"/>
</dbReference>
<evidence type="ECO:0000259" key="4">
    <source>
        <dbReference type="PROSITE" id="PS50893"/>
    </source>
</evidence>
<dbReference type="SUPFAM" id="SSF52540">
    <property type="entry name" value="P-loop containing nucleoside triphosphate hydrolases"/>
    <property type="match status" value="1"/>
</dbReference>
<dbReference type="Proteomes" id="UP001500383">
    <property type="component" value="Unassembled WGS sequence"/>
</dbReference>
<proteinExistence type="predicted"/>
<dbReference type="Pfam" id="PF00005">
    <property type="entry name" value="ABC_tran"/>
    <property type="match status" value="1"/>
</dbReference>
<dbReference type="EMBL" id="BAAAQG010000021">
    <property type="protein sequence ID" value="GAA1718890.1"/>
    <property type="molecule type" value="Genomic_DNA"/>
</dbReference>
<evidence type="ECO:0000313" key="5">
    <source>
        <dbReference type="EMBL" id="GAA1718890.1"/>
    </source>
</evidence>
<comment type="caution">
    <text evidence="5">The sequence shown here is derived from an EMBL/GenBank/DDBJ whole genome shotgun (WGS) entry which is preliminary data.</text>
</comment>
<evidence type="ECO:0000313" key="6">
    <source>
        <dbReference type="Proteomes" id="UP001500383"/>
    </source>
</evidence>
<sequence>MTTPLPMHTTEASDVSTTATPATTLVEASGLSMSYASTTALDALDLQLAPGQIVGLLGENGCGKTTLLKILAGVLSGYSGTVRIDGHAPGPESKAIVSFLPDTSFLPDSARVSYCLRLYADFFADFQTEKARDLIGFFGLSESARLKEMSKGMREKVQIALAMSRDARVFLLDEPISGVDPAARQLILDGIVRNLSEESLLLISTHLVHDLEPILDAAVMMRHGRVLLQGHADDLRGQHAASLDQISKETYR</sequence>
<dbReference type="PANTHER" id="PTHR42939:SF1">
    <property type="entry name" value="ABC TRANSPORTER ATP-BINDING PROTEIN ALBC-RELATED"/>
    <property type="match status" value="1"/>
</dbReference>
<reference evidence="5 6" key="1">
    <citation type="journal article" date="2019" name="Int. J. Syst. Evol. Microbiol.">
        <title>The Global Catalogue of Microorganisms (GCM) 10K type strain sequencing project: providing services to taxonomists for standard genome sequencing and annotation.</title>
        <authorList>
            <consortium name="The Broad Institute Genomics Platform"/>
            <consortium name="The Broad Institute Genome Sequencing Center for Infectious Disease"/>
            <person name="Wu L."/>
            <person name="Ma J."/>
        </authorList>
    </citation>
    <scope>NUCLEOTIDE SEQUENCE [LARGE SCALE GENOMIC DNA]</scope>
    <source>
        <strain evidence="5 6">JCM 16002</strain>
    </source>
</reference>
<evidence type="ECO:0000256" key="2">
    <source>
        <dbReference type="ARBA" id="ARBA00022741"/>
    </source>
</evidence>
<keyword evidence="6" id="KW-1185">Reference proteome</keyword>